<comment type="caution">
    <text evidence="6">The sequence shown here is derived from an EMBL/GenBank/DDBJ whole genome shotgun (WGS) entry which is preliminary data.</text>
</comment>
<dbReference type="Proteomes" id="UP001583177">
    <property type="component" value="Unassembled WGS sequence"/>
</dbReference>
<evidence type="ECO:0000313" key="6">
    <source>
        <dbReference type="EMBL" id="KAL1874903.1"/>
    </source>
</evidence>
<name>A0ABR3XH13_9PEZI</name>
<evidence type="ECO:0000256" key="3">
    <source>
        <dbReference type="ARBA" id="ARBA00023157"/>
    </source>
</evidence>
<dbReference type="EMBL" id="JAWRVE010000021">
    <property type="protein sequence ID" value="KAL1874903.1"/>
    <property type="molecule type" value="Genomic_DNA"/>
</dbReference>
<dbReference type="Pfam" id="PF00135">
    <property type="entry name" value="COesterase"/>
    <property type="match status" value="2"/>
</dbReference>
<dbReference type="InterPro" id="IPR000997">
    <property type="entry name" value="Cholinesterase"/>
</dbReference>
<dbReference type="InterPro" id="IPR029058">
    <property type="entry name" value="AB_hydrolase_fold"/>
</dbReference>
<feature type="signal peptide" evidence="4">
    <location>
        <begin position="1"/>
        <end position="20"/>
    </location>
</feature>
<dbReference type="PRINTS" id="PR00878">
    <property type="entry name" value="CHOLNESTRASE"/>
</dbReference>
<organism evidence="6 7">
    <name type="scientific">Diaporthe australafricana</name>
    <dbReference type="NCBI Taxonomy" id="127596"/>
    <lineage>
        <taxon>Eukaryota</taxon>
        <taxon>Fungi</taxon>
        <taxon>Dikarya</taxon>
        <taxon>Ascomycota</taxon>
        <taxon>Pezizomycotina</taxon>
        <taxon>Sordariomycetes</taxon>
        <taxon>Sordariomycetidae</taxon>
        <taxon>Diaporthales</taxon>
        <taxon>Diaporthaceae</taxon>
        <taxon>Diaporthe</taxon>
    </lineage>
</organism>
<keyword evidence="2 4" id="KW-0378">Hydrolase</keyword>
<keyword evidence="7" id="KW-1185">Reference proteome</keyword>
<dbReference type="InterPro" id="IPR019826">
    <property type="entry name" value="Carboxylesterase_B_AS"/>
</dbReference>
<reference evidence="6 7" key="1">
    <citation type="journal article" date="2024" name="IMA Fungus">
        <title>IMA Genome - F19 : A genome assembly and annotation guide to empower mycologists, including annotated draft genome sequences of Ceratocystis pirilliformis, Diaporthe australafricana, Fusarium ophioides, Paecilomyces lecythidis, and Sporothrix stenoceras.</title>
        <authorList>
            <person name="Aylward J."/>
            <person name="Wilson A.M."/>
            <person name="Visagie C.M."/>
            <person name="Spraker J."/>
            <person name="Barnes I."/>
            <person name="Buitendag C."/>
            <person name="Ceriani C."/>
            <person name="Del Mar Angel L."/>
            <person name="du Plessis D."/>
            <person name="Fuchs T."/>
            <person name="Gasser K."/>
            <person name="Kramer D."/>
            <person name="Li W."/>
            <person name="Munsamy K."/>
            <person name="Piso A."/>
            <person name="Price J.L."/>
            <person name="Sonnekus B."/>
            <person name="Thomas C."/>
            <person name="van der Nest A."/>
            <person name="van Dijk A."/>
            <person name="van Heerden A."/>
            <person name="van Vuuren N."/>
            <person name="Yilmaz N."/>
            <person name="Duong T.A."/>
            <person name="van der Merwe N.A."/>
            <person name="Wingfield M.J."/>
            <person name="Wingfield B.D."/>
        </authorList>
    </citation>
    <scope>NUCLEOTIDE SEQUENCE [LARGE SCALE GENOMIC DNA]</scope>
    <source>
        <strain evidence="6 7">CMW 18300</strain>
    </source>
</reference>
<keyword evidence="3" id="KW-1015">Disulfide bond</keyword>
<dbReference type="Gene3D" id="3.40.50.1820">
    <property type="entry name" value="alpha/beta hydrolase"/>
    <property type="match status" value="1"/>
</dbReference>
<comment type="similarity">
    <text evidence="1 4">Belongs to the type-B carboxylesterase/lipase family.</text>
</comment>
<accession>A0ABR3XH13</accession>
<evidence type="ECO:0000256" key="1">
    <source>
        <dbReference type="ARBA" id="ARBA00005964"/>
    </source>
</evidence>
<dbReference type="InterPro" id="IPR002018">
    <property type="entry name" value="CarbesteraseB"/>
</dbReference>
<dbReference type="PANTHER" id="PTHR43918:SF4">
    <property type="entry name" value="CARBOXYLIC ESTER HYDROLASE"/>
    <property type="match status" value="1"/>
</dbReference>
<feature type="domain" description="Carboxylesterase type B" evidence="5">
    <location>
        <begin position="42"/>
        <end position="385"/>
    </location>
</feature>
<feature type="domain" description="Carboxylesterase type B" evidence="5">
    <location>
        <begin position="408"/>
        <end position="525"/>
    </location>
</feature>
<dbReference type="SUPFAM" id="SSF53474">
    <property type="entry name" value="alpha/beta-Hydrolases"/>
    <property type="match status" value="1"/>
</dbReference>
<dbReference type="EC" id="3.1.1.-" evidence="4"/>
<sequence length="608" mass="63488">MLVTHSLAALLPALAGLGSASPLAGGPKANPRQTSWTVGQPVTVKAGVVSGAASRVRPEVSAYLGIPFGQPPTGQQRFMPPVAVTSFSNSTGNSTAFDASDFGPDCPSNHIPTDQAYIGGPAGQAILTAEAQTGRPLSEDCLSLNVWTKPQSGTGAPKAVLFWIFGGGFSIGNTACEIYDGSVLADENDVVVVSPNYRVNIFGFPGAPGLQRQNVGLLDQRLALEWARDNVAAFGGDPSRITVFGQSAGGASTDYLSIMYPDDPIANGFIPQSGVASGAVGALAGTPEDAADAWYQVSASAGCGGQEAGARTVDCMRKKTTAEILGAVGENDVIAIQTGFSPISDDISAPTSAVDRLKAGDFAKVPMLVGNVDNEAAFIWPVLLAYTYFDKSTVSTLAPLTSLVQPILDIANLVGFTCGARQAAGLRVDQGVTAYRYRFYGGNYSNLYVDYVGAGYHTAELPVVFGTASWLTGIQDTPAQASMGAWMRNAWAEFARDPEDGLANLGWPKYGPEDNTLARLAFESESEPSYIDPDDTDTLCTPINFVLNRVTGSTSTVMSCLYSAVMSVVTNGTQSEQVKQVLAKSSGPLTSTSVTDIIMDLVSLLGKM</sequence>
<evidence type="ECO:0000259" key="5">
    <source>
        <dbReference type="Pfam" id="PF00135"/>
    </source>
</evidence>
<evidence type="ECO:0000256" key="4">
    <source>
        <dbReference type="RuleBase" id="RU361235"/>
    </source>
</evidence>
<dbReference type="PANTHER" id="PTHR43918">
    <property type="entry name" value="ACETYLCHOLINESTERASE"/>
    <property type="match status" value="1"/>
</dbReference>
<evidence type="ECO:0000313" key="7">
    <source>
        <dbReference type="Proteomes" id="UP001583177"/>
    </source>
</evidence>
<gene>
    <name evidence="6" type="ORF">Daus18300_003444</name>
</gene>
<proteinExistence type="inferred from homology"/>
<dbReference type="InterPro" id="IPR050654">
    <property type="entry name" value="AChE-related_enzymes"/>
</dbReference>
<evidence type="ECO:0000256" key="2">
    <source>
        <dbReference type="ARBA" id="ARBA00022801"/>
    </source>
</evidence>
<feature type="chain" id="PRO_5044956131" description="Carboxylic ester hydrolase" evidence="4">
    <location>
        <begin position="21"/>
        <end position="608"/>
    </location>
</feature>
<dbReference type="PROSITE" id="PS00122">
    <property type="entry name" value="CARBOXYLESTERASE_B_1"/>
    <property type="match status" value="1"/>
</dbReference>
<keyword evidence="4" id="KW-0732">Signal</keyword>
<protein>
    <recommendedName>
        <fullName evidence="4">Carboxylic ester hydrolase</fullName>
        <ecNumber evidence="4">3.1.1.-</ecNumber>
    </recommendedName>
</protein>